<protein>
    <submittedName>
        <fullName evidence="2">Uncharacterized protein YjaZ</fullName>
    </submittedName>
</protein>
<evidence type="ECO:0000259" key="1">
    <source>
        <dbReference type="Pfam" id="PF10026"/>
    </source>
</evidence>
<dbReference type="Pfam" id="PF10026">
    <property type="entry name" value="DUF2268"/>
    <property type="match status" value="1"/>
</dbReference>
<organism evidence="2 3">
    <name type="scientific">Bacillus benzoevorans</name>
    <dbReference type="NCBI Taxonomy" id="1456"/>
    <lineage>
        <taxon>Bacteria</taxon>
        <taxon>Bacillati</taxon>
        <taxon>Bacillota</taxon>
        <taxon>Bacilli</taxon>
        <taxon>Bacillales</taxon>
        <taxon>Bacillaceae</taxon>
        <taxon>Bacillus</taxon>
    </lineage>
</organism>
<reference evidence="2 3" key="1">
    <citation type="submission" date="2020-08" db="EMBL/GenBank/DDBJ databases">
        <title>Genomic Encyclopedia of Type Strains, Phase IV (KMG-IV): sequencing the most valuable type-strain genomes for metagenomic binning, comparative biology and taxonomic classification.</title>
        <authorList>
            <person name="Goeker M."/>
        </authorList>
    </citation>
    <scope>NUCLEOTIDE SEQUENCE [LARGE SCALE GENOMIC DNA]</scope>
    <source>
        <strain evidence="2 3">DSM 5391</strain>
    </source>
</reference>
<dbReference type="EMBL" id="JACHGK010000001">
    <property type="protein sequence ID" value="MBB6443543.1"/>
    <property type="molecule type" value="Genomic_DNA"/>
</dbReference>
<dbReference type="Proteomes" id="UP000531594">
    <property type="component" value="Unassembled WGS sequence"/>
</dbReference>
<keyword evidence="3" id="KW-1185">Reference proteome</keyword>
<evidence type="ECO:0000313" key="3">
    <source>
        <dbReference type="Proteomes" id="UP000531594"/>
    </source>
</evidence>
<gene>
    <name evidence="2" type="ORF">HNR53_000131</name>
</gene>
<comment type="caution">
    <text evidence="2">The sequence shown here is derived from an EMBL/GenBank/DDBJ whole genome shotgun (WGS) entry which is preliminary data.</text>
</comment>
<evidence type="ECO:0000313" key="2">
    <source>
        <dbReference type="EMBL" id="MBB6443543.1"/>
    </source>
</evidence>
<feature type="domain" description="DUF2268" evidence="1">
    <location>
        <begin position="64"/>
        <end position="251"/>
    </location>
</feature>
<dbReference type="InterPro" id="IPR018728">
    <property type="entry name" value="DUF2268"/>
</dbReference>
<sequence>MGIKRTDEWLEKDFYHPEKLCRRILLSAEEDPGRFYRYLLRFGMYRPGRMAQETYKELVKKGVWPKVRNIYEHYRDIWNGPDIPVYIFPKNRLINDTDPDKSGVSFKDKMLLFLNDIKHKKELEALIVHEYHHVCRLNRISKPVQEYTLLDSMVIEGLAEFAVTKYCGKNYNAKWTSSYSKEELSHYWKKYIEKSLTVDRTSPLHDRLLYGMGRYPALLGYALGYHLVMNQKESQTWSIHDSFTIKAEEMVSPF</sequence>
<name>A0A7X0HMH7_9BACI</name>
<proteinExistence type="predicted"/>
<dbReference type="RefSeq" id="WP_184521518.1">
    <property type="nucleotide sequence ID" value="NZ_JACHGK010000001.1"/>
</dbReference>
<accession>A0A7X0HMH7</accession>
<dbReference type="AlphaFoldDB" id="A0A7X0HMH7"/>